<dbReference type="HOGENOM" id="CLU_065901_2_0_9"/>
<dbReference type="Pfam" id="PF01903">
    <property type="entry name" value="CbiX"/>
    <property type="match status" value="1"/>
</dbReference>
<dbReference type="eggNOG" id="COG2138">
    <property type="taxonomic scope" value="Bacteria"/>
</dbReference>
<keyword evidence="1" id="KW-0479">Metal-binding</keyword>
<dbReference type="GO" id="GO:0046872">
    <property type="term" value="F:metal ion binding"/>
    <property type="evidence" value="ECO:0007669"/>
    <property type="project" value="UniProtKB-KW"/>
</dbReference>
<dbReference type="InterPro" id="IPR002762">
    <property type="entry name" value="CbiX-like"/>
</dbReference>
<evidence type="ECO:0000313" key="3">
    <source>
        <dbReference type="EMBL" id="CDF57288.1"/>
    </source>
</evidence>
<gene>
    <name evidence="3" type="ORF">TCEL_01202</name>
</gene>
<dbReference type="PANTHER" id="PTHR33542">
    <property type="entry name" value="SIROHYDROCHLORIN FERROCHELATASE, CHLOROPLASTIC"/>
    <property type="match status" value="1"/>
</dbReference>
<keyword evidence="2 3" id="KW-0456">Lyase</keyword>
<reference evidence="3" key="1">
    <citation type="submission" date="2013-03" db="EMBL/GenBank/DDBJ databases">
        <title>Draft genome sequence of the hydrogen-ethanol-producing anaerobic alkalithermophilic Caloramator celere.</title>
        <authorList>
            <person name="Ciranna A."/>
            <person name="Larjo A."/>
            <person name="Kivisto A."/>
            <person name="Santala V."/>
            <person name="Roos C."/>
            <person name="Karp M."/>
        </authorList>
    </citation>
    <scope>NUCLEOTIDE SEQUENCE [LARGE SCALE GENOMIC DNA]</scope>
    <source>
        <strain evidence="3">DSM 8682</strain>
    </source>
</reference>
<dbReference type="PANTHER" id="PTHR33542:SF3">
    <property type="entry name" value="SIROHYDROCHLORIN FERROCHELATASE, CHLOROPLASTIC"/>
    <property type="match status" value="1"/>
</dbReference>
<dbReference type="InterPro" id="IPR050963">
    <property type="entry name" value="Sirohydro_Cobaltochel/CbiX"/>
</dbReference>
<keyword evidence="4" id="KW-1185">Reference proteome</keyword>
<dbReference type="GO" id="GO:0016852">
    <property type="term" value="F:sirohydrochlorin cobaltochelatase activity"/>
    <property type="evidence" value="ECO:0007669"/>
    <property type="project" value="UniProtKB-EC"/>
</dbReference>
<dbReference type="AlphaFoldDB" id="R7RPN9"/>
<name>R7RPN9_9CLOT</name>
<evidence type="ECO:0000313" key="4">
    <source>
        <dbReference type="Proteomes" id="UP000014923"/>
    </source>
</evidence>
<protein>
    <submittedName>
        <fullName evidence="3">Sirohydrochlorin cobaltochelatase</fullName>
        <ecNumber evidence="3">4.99.1.3</ecNumber>
    </submittedName>
</protein>
<dbReference type="Proteomes" id="UP000014923">
    <property type="component" value="Unassembled WGS sequence"/>
</dbReference>
<comment type="caution">
    <text evidence="3">The sequence shown here is derived from an EMBL/GenBank/DDBJ whole genome shotgun (WGS) entry which is preliminary data.</text>
</comment>
<dbReference type="OrthoDB" id="9797895at2"/>
<dbReference type="EC" id="4.99.1.3" evidence="3"/>
<evidence type="ECO:0000256" key="1">
    <source>
        <dbReference type="ARBA" id="ARBA00022723"/>
    </source>
</evidence>
<organism evidence="3 4">
    <name type="scientific">Thermobrachium celere DSM 8682</name>
    <dbReference type="NCBI Taxonomy" id="941824"/>
    <lineage>
        <taxon>Bacteria</taxon>
        <taxon>Bacillati</taxon>
        <taxon>Bacillota</taxon>
        <taxon>Clostridia</taxon>
        <taxon>Eubacteriales</taxon>
        <taxon>Clostridiaceae</taxon>
        <taxon>Thermobrachium</taxon>
    </lineage>
</organism>
<dbReference type="CDD" id="cd03416">
    <property type="entry name" value="CbiX_SirB_N"/>
    <property type="match status" value="1"/>
</dbReference>
<accession>R7RPN9</accession>
<dbReference type="SUPFAM" id="SSF53800">
    <property type="entry name" value="Chelatase"/>
    <property type="match status" value="1"/>
</dbReference>
<proteinExistence type="predicted"/>
<dbReference type="EMBL" id="CAVN010000086">
    <property type="protein sequence ID" value="CDF57288.1"/>
    <property type="molecule type" value="Genomic_DNA"/>
</dbReference>
<sequence>MKAILLVGHGSRAKEAKEVFIKVSRELSNRIDKKVYIAFMENANPSIEDAFLKMKEEGIEEVDVLPYFLFEGIHIKEDIPDILRNMKDEFDIEIVFKRPIEYHSLIVDILIDRLKGEGICI</sequence>
<dbReference type="Gene3D" id="3.40.50.1400">
    <property type="match status" value="1"/>
</dbReference>
<dbReference type="RefSeq" id="WP_018660299.1">
    <property type="nucleotide sequence ID" value="NZ_HF952018.1"/>
</dbReference>
<evidence type="ECO:0000256" key="2">
    <source>
        <dbReference type="ARBA" id="ARBA00023239"/>
    </source>
</evidence>